<dbReference type="STRING" id="1314777.A0A164SVF2"/>
<dbReference type="InterPro" id="IPR001810">
    <property type="entry name" value="F-box_dom"/>
</dbReference>
<keyword evidence="3" id="KW-1185">Reference proteome</keyword>
<dbReference type="Pfam" id="PF12937">
    <property type="entry name" value="F-box-like"/>
    <property type="match status" value="1"/>
</dbReference>
<organism evidence="2 3">
    <name type="scientific">Sistotremastrum niveocremeum HHB9708</name>
    <dbReference type="NCBI Taxonomy" id="1314777"/>
    <lineage>
        <taxon>Eukaryota</taxon>
        <taxon>Fungi</taxon>
        <taxon>Dikarya</taxon>
        <taxon>Basidiomycota</taxon>
        <taxon>Agaricomycotina</taxon>
        <taxon>Agaricomycetes</taxon>
        <taxon>Sistotremastrales</taxon>
        <taxon>Sistotremastraceae</taxon>
        <taxon>Sertulicium</taxon>
        <taxon>Sertulicium niveocremeum</taxon>
    </lineage>
</organism>
<dbReference type="Proteomes" id="UP000076722">
    <property type="component" value="Unassembled WGS sequence"/>
</dbReference>
<protein>
    <recommendedName>
        <fullName evidence="1">F-box domain-containing protein</fullName>
    </recommendedName>
</protein>
<name>A0A164SVF2_9AGAM</name>
<evidence type="ECO:0000313" key="2">
    <source>
        <dbReference type="EMBL" id="KZS91848.1"/>
    </source>
</evidence>
<gene>
    <name evidence="2" type="ORF">SISNIDRAFT_467431</name>
</gene>
<dbReference type="AlphaFoldDB" id="A0A164SVF2"/>
<proteinExistence type="predicted"/>
<sequence>MAVPQTTQQDCTIDAESSEKSEADLKSVAAQIEEKISSLTFLVTEPSDLTQSVAKQEQLSNALEALQHAKTKCESTLNSRIVRLWRHSNQRRPISRLPNELLVEILQYAAIALSEQDVEDVLHPYGAASSSKESYSFKYLVNLTHVCFHWRHVAINMPCLWRYISMAWPLSVSEVFRTRCADALFRVTLDDRITSYHFNKKSFLDSILLRTSTLQARFPAFDPSHDQASIAKQLLSHALPNMQTLVIFCPRRQTTVMPDMLFQEVADKLRSLSLFHVAGALSHRVFSGLRTLRIHYASHPANPEQTLSLSAIFLLLQQTPNLEIFQFSRDVDDSTMDLRHSQTSFKVDKLRTVILGGWEGTAADIFFSIVDMPGITELKVSVVSPPGPLEEAFDPLSYLHRVSHNIREFLSSGRHLAMHLEQDCIVYSLSFDDASPTHSPRAIFMGVPASEIFDEMFEEQFEYPTLALGLAATLLALQHYFVLPQVVTFVYKVDFSDNALPPSPESWRECLKHFTSLQELEITGLGTSKSLLTALTPSVEDEEDPVLCPTLRTVKLPQPESEDDGIVHSMFRRRRLRGCKVEHLIFVCPNRDGRHCQWLSEIAEADLWLYEPPSEEDFVKQHAFVAKEVGTITRLVQNYSPDDFVTGRHRHTLKDEETIY</sequence>
<dbReference type="OrthoDB" id="2692326at2759"/>
<reference evidence="2 3" key="1">
    <citation type="journal article" date="2016" name="Mol. Biol. Evol.">
        <title>Comparative Genomics of Early-Diverging Mushroom-Forming Fungi Provides Insights into the Origins of Lignocellulose Decay Capabilities.</title>
        <authorList>
            <person name="Nagy L.G."/>
            <person name="Riley R."/>
            <person name="Tritt A."/>
            <person name="Adam C."/>
            <person name="Daum C."/>
            <person name="Floudas D."/>
            <person name="Sun H."/>
            <person name="Yadav J.S."/>
            <person name="Pangilinan J."/>
            <person name="Larsson K.H."/>
            <person name="Matsuura K."/>
            <person name="Barry K."/>
            <person name="Labutti K."/>
            <person name="Kuo R."/>
            <person name="Ohm R.A."/>
            <person name="Bhattacharya S.S."/>
            <person name="Shirouzu T."/>
            <person name="Yoshinaga Y."/>
            <person name="Martin F.M."/>
            <person name="Grigoriev I.V."/>
            <person name="Hibbett D.S."/>
        </authorList>
    </citation>
    <scope>NUCLEOTIDE SEQUENCE [LARGE SCALE GENOMIC DNA]</scope>
    <source>
        <strain evidence="2 3">HHB9708</strain>
    </source>
</reference>
<dbReference type="Gene3D" id="1.20.1280.50">
    <property type="match status" value="1"/>
</dbReference>
<feature type="domain" description="F-box" evidence="1">
    <location>
        <begin position="94"/>
        <end position="165"/>
    </location>
</feature>
<evidence type="ECO:0000259" key="1">
    <source>
        <dbReference type="Pfam" id="PF12937"/>
    </source>
</evidence>
<dbReference type="EMBL" id="KV419413">
    <property type="protein sequence ID" value="KZS91848.1"/>
    <property type="molecule type" value="Genomic_DNA"/>
</dbReference>
<evidence type="ECO:0000313" key="3">
    <source>
        <dbReference type="Proteomes" id="UP000076722"/>
    </source>
</evidence>
<accession>A0A164SVF2</accession>